<dbReference type="InterPro" id="IPR051354">
    <property type="entry name" value="Transposase_27_IS1"/>
</dbReference>
<keyword evidence="4" id="KW-0233">DNA recombination</keyword>
<dbReference type="EMBL" id="JAAMPU010000100">
    <property type="protein sequence ID" value="NMH27436.1"/>
    <property type="molecule type" value="Genomic_DNA"/>
</dbReference>
<keyword evidence="6" id="KW-1185">Reference proteome</keyword>
<evidence type="ECO:0000256" key="1">
    <source>
        <dbReference type="ARBA" id="ARBA00004091"/>
    </source>
</evidence>
<dbReference type="PANTHER" id="PTHR33293:SF1">
    <property type="entry name" value="INSERTION ELEMENT IS1 1 PROTEIN INSB-RELATED"/>
    <property type="match status" value="1"/>
</dbReference>
<accession>A0A972FK34</accession>
<protein>
    <submittedName>
        <fullName evidence="5">IS1 family transposase</fullName>
    </submittedName>
</protein>
<dbReference type="InterPro" id="IPR005063">
    <property type="entry name" value="Transposase_27"/>
</dbReference>
<organism evidence="5 6">
    <name type="scientific">Flavobacterium silvaticum</name>
    <dbReference type="NCBI Taxonomy" id="1852020"/>
    <lineage>
        <taxon>Bacteria</taxon>
        <taxon>Pseudomonadati</taxon>
        <taxon>Bacteroidota</taxon>
        <taxon>Flavobacteriia</taxon>
        <taxon>Flavobacteriales</taxon>
        <taxon>Flavobacteriaceae</taxon>
        <taxon>Flavobacterium</taxon>
    </lineage>
</organism>
<comment type="caution">
    <text evidence="5">The sequence shown here is derived from an EMBL/GenBank/DDBJ whole genome shotgun (WGS) entry which is preliminary data.</text>
</comment>
<keyword evidence="3" id="KW-0815">Transposition</keyword>
<proteinExistence type="inferred from homology"/>
<evidence type="ECO:0000256" key="3">
    <source>
        <dbReference type="ARBA" id="ARBA00022578"/>
    </source>
</evidence>
<dbReference type="AlphaFoldDB" id="A0A972FK34"/>
<name>A0A972FK34_9FLAO</name>
<reference evidence="5" key="1">
    <citation type="submission" date="2020-02" db="EMBL/GenBank/DDBJ databases">
        <title>Flavobacterium sp. genome.</title>
        <authorList>
            <person name="Jung H.S."/>
            <person name="Baek J.H."/>
            <person name="Jeon C.O."/>
        </authorList>
    </citation>
    <scope>NUCLEOTIDE SEQUENCE</scope>
    <source>
        <strain evidence="5">SE-s28</strain>
    </source>
</reference>
<evidence type="ECO:0000313" key="6">
    <source>
        <dbReference type="Proteomes" id="UP000712080"/>
    </source>
</evidence>
<dbReference type="GO" id="GO:0006313">
    <property type="term" value="P:DNA transposition"/>
    <property type="evidence" value="ECO:0007669"/>
    <property type="project" value="InterPro"/>
</dbReference>
<sequence length="218" mass="25529">MEITCRFCNGKCIRNGFQKIGTQRYKCLGCGKRQQLHYKYPACAVSINQQIILLTKEGLGIRSTARVLNISATTVMKRIISIAQRIPRPTISKGQIYEVDEIRTFIRRKELIWIAYALDRKTKNVIGFSIGKRTNKTLNSIIKTLELSEAERIYTDRLRNYRFLVPRHLHFTERFGTNRIERKNLSLRTHLKRLNRKTICFSKSAMILKAILAIYFWS</sequence>
<dbReference type="Proteomes" id="UP000712080">
    <property type="component" value="Unassembled WGS sequence"/>
</dbReference>
<evidence type="ECO:0000256" key="2">
    <source>
        <dbReference type="ARBA" id="ARBA00008841"/>
    </source>
</evidence>
<dbReference type="PANTHER" id="PTHR33293">
    <property type="entry name" value="INSERTION ELEMENT IS1 1 PROTEIN INSB-RELATED"/>
    <property type="match status" value="1"/>
</dbReference>
<comment type="function">
    <text evidence="1">Absolutely required for transposition of IS1.</text>
</comment>
<evidence type="ECO:0000313" key="5">
    <source>
        <dbReference type="EMBL" id="NMH27436.1"/>
    </source>
</evidence>
<dbReference type="GO" id="GO:0003677">
    <property type="term" value="F:DNA binding"/>
    <property type="evidence" value="ECO:0007669"/>
    <property type="project" value="InterPro"/>
</dbReference>
<dbReference type="NCBIfam" id="NF033558">
    <property type="entry name" value="transpos_IS1"/>
    <property type="match status" value="1"/>
</dbReference>
<dbReference type="Pfam" id="PF03400">
    <property type="entry name" value="DDE_Tnp_IS1"/>
    <property type="match status" value="1"/>
</dbReference>
<dbReference type="RefSeq" id="WP_169526434.1">
    <property type="nucleotide sequence ID" value="NZ_JAAMPU010000100.1"/>
</dbReference>
<dbReference type="GO" id="GO:0004803">
    <property type="term" value="F:transposase activity"/>
    <property type="evidence" value="ECO:0007669"/>
    <property type="project" value="InterPro"/>
</dbReference>
<gene>
    <name evidence="5" type="ORF">G6047_05270</name>
</gene>
<comment type="similarity">
    <text evidence="2">Belongs to the transposase 27 family.</text>
</comment>
<evidence type="ECO:0000256" key="4">
    <source>
        <dbReference type="ARBA" id="ARBA00023172"/>
    </source>
</evidence>